<feature type="transmembrane region" description="Helical" evidence="7">
    <location>
        <begin position="506"/>
        <end position="526"/>
    </location>
</feature>
<protein>
    <recommendedName>
        <fullName evidence="7">Choline transporter-like protein</fullName>
    </recommendedName>
</protein>
<comment type="function">
    <text evidence="7">Choline transporter.</text>
</comment>
<comment type="similarity">
    <text evidence="2 7">Belongs to the CTL (choline transporter-like) family.</text>
</comment>
<evidence type="ECO:0000256" key="7">
    <source>
        <dbReference type="RuleBase" id="RU368066"/>
    </source>
</evidence>
<keyword evidence="8" id="KW-1185">Reference proteome</keyword>
<evidence type="ECO:0000256" key="4">
    <source>
        <dbReference type="ARBA" id="ARBA00022989"/>
    </source>
</evidence>
<dbReference type="PANTHER" id="PTHR12385:SF14">
    <property type="entry name" value="CHOLINE TRANSPORTER-LIKE 2"/>
    <property type="match status" value="1"/>
</dbReference>
<dbReference type="WBParaSite" id="TREG1_44720.1">
    <property type="protein sequence ID" value="TREG1_44720.1"/>
    <property type="gene ID" value="TREG1_44720"/>
</dbReference>
<keyword evidence="4 7" id="KW-1133">Transmembrane helix</keyword>
<feature type="transmembrane region" description="Helical" evidence="7">
    <location>
        <begin position="318"/>
        <end position="339"/>
    </location>
</feature>
<feature type="transmembrane region" description="Helical" evidence="7">
    <location>
        <begin position="33"/>
        <end position="52"/>
    </location>
</feature>
<proteinExistence type="inferred from homology"/>
<dbReference type="GO" id="GO:0022857">
    <property type="term" value="F:transmembrane transporter activity"/>
    <property type="evidence" value="ECO:0007669"/>
    <property type="project" value="UniProtKB-UniRule"/>
</dbReference>
<reference evidence="9" key="2">
    <citation type="submission" date="2023-11" db="UniProtKB">
        <authorList>
            <consortium name="WormBaseParasite"/>
        </authorList>
    </citation>
    <scope>IDENTIFICATION</scope>
</reference>
<evidence type="ECO:0000313" key="8">
    <source>
        <dbReference type="Proteomes" id="UP000050795"/>
    </source>
</evidence>
<keyword evidence="3 7" id="KW-0812">Transmembrane</keyword>
<comment type="subcellular location">
    <subcellularLocation>
        <location evidence="7">Cell membrane</location>
        <topology evidence="7">Multi-pass membrane protein</topology>
    </subcellularLocation>
    <subcellularLocation>
        <location evidence="1">Membrane</location>
        <topology evidence="1">Multi-pass membrane protein</topology>
    </subcellularLocation>
</comment>
<keyword evidence="5 7" id="KW-0472">Membrane</keyword>
<feature type="transmembrane region" description="Helical" evidence="7">
    <location>
        <begin position="671"/>
        <end position="692"/>
    </location>
</feature>
<feature type="transmembrane region" description="Helical" evidence="7">
    <location>
        <begin position="547"/>
        <end position="565"/>
    </location>
</feature>
<accession>A0AA85JVS0</accession>
<feature type="transmembrane region" description="Helical" evidence="7">
    <location>
        <begin position="265"/>
        <end position="289"/>
    </location>
</feature>
<dbReference type="PANTHER" id="PTHR12385">
    <property type="entry name" value="CHOLINE TRANSPORTER-LIKE (SLC FAMILY 44)"/>
    <property type="match status" value="1"/>
</dbReference>
<feature type="transmembrane region" description="Helical" evidence="7">
    <location>
        <begin position="449"/>
        <end position="468"/>
    </location>
</feature>
<evidence type="ECO:0000256" key="6">
    <source>
        <dbReference type="ARBA" id="ARBA00023180"/>
    </source>
</evidence>
<organism evidence="8 9">
    <name type="scientific">Trichobilharzia regenti</name>
    <name type="common">Nasal bird schistosome</name>
    <dbReference type="NCBI Taxonomy" id="157069"/>
    <lineage>
        <taxon>Eukaryota</taxon>
        <taxon>Metazoa</taxon>
        <taxon>Spiralia</taxon>
        <taxon>Lophotrochozoa</taxon>
        <taxon>Platyhelminthes</taxon>
        <taxon>Trematoda</taxon>
        <taxon>Digenea</taxon>
        <taxon>Strigeidida</taxon>
        <taxon>Schistosomatoidea</taxon>
        <taxon>Schistosomatidae</taxon>
        <taxon>Trichobilharzia</taxon>
    </lineage>
</organism>
<reference evidence="8" key="1">
    <citation type="submission" date="2022-06" db="EMBL/GenBank/DDBJ databases">
        <authorList>
            <person name="Berger JAMES D."/>
            <person name="Berger JAMES D."/>
        </authorList>
    </citation>
    <scope>NUCLEOTIDE SEQUENCE [LARGE SCALE GENOMIC DNA]</scope>
</reference>
<dbReference type="Pfam" id="PF04515">
    <property type="entry name" value="Choline_transpo"/>
    <property type="match status" value="1"/>
</dbReference>
<name>A0AA85JVS0_TRIRE</name>
<dbReference type="AlphaFoldDB" id="A0AA85JVS0"/>
<evidence type="ECO:0000256" key="2">
    <source>
        <dbReference type="ARBA" id="ARBA00007168"/>
    </source>
</evidence>
<evidence type="ECO:0000256" key="5">
    <source>
        <dbReference type="ARBA" id="ARBA00023136"/>
    </source>
</evidence>
<evidence type="ECO:0000313" key="9">
    <source>
        <dbReference type="WBParaSite" id="TREG1_44720.1"/>
    </source>
</evidence>
<keyword evidence="6" id="KW-0325">Glycoprotein</keyword>
<evidence type="ECO:0000256" key="1">
    <source>
        <dbReference type="ARBA" id="ARBA00004141"/>
    </source>
</evidence>
<dbReference type="InterPro" id="IPR007603">
    <property type="entry name" value="Choline_transptr-like"/>
</dbReference>
<feature type="transmembrane region" description="Helical" evidence="7">
    <location>
        <begin position="238"/>
        <end position="258"/>
    </location>
</feature>
<dbReference type="GO" id="GO:0005886">
    <property type="term" value="C:plasma membrane"/>
    <property type="evidence" value="ECO:0007669"/>
    <property type="project" value="UniProtKB-SubCell"/>
</dbReference>
<sequence>MGCCGQSDDIDVAKRPRLTGPVRNRSCTDIPCCVVFAIFIIGFFVVTLWSFAMGDYRRVVYPTNSQGQICGRDVPGKPYLFFFDLQSCLKLGPALVVTGCPTPQVCVESCPDYYWSWKGSYDQHPFKTDRDLMICLGGVNANDPKFASESIDQLVHDRKCAPYVFHSKPVLGRCMPSQLSRLLGNGTGQVRDDSGKRMTLLNANDEVVTGVDVVKSRKLVLGLVTVFEKIVADLRQTWHVILICILISVVLSFLWIVLLRCCATIMVWTTLVLFVALFTFGTGFCFYRWNVLRKTPEGSADFEFSLDLASYFRLASTWLAMGIISAILLFLIICILIFLRNRIRVAIAILNEASKAVATMTSVLFWPLLPFILEMLVIVQVLFVAISLRTIADPVGTKMVNVDPNVDLRFEDKARKDIKEIFQLIPCDPLLNNSAGKACRFLYYGDRKYTIYLQLFNLFMFFWLVNFVRSLTQMTLAGTFAEYYFSRLDQKSMSNCPLLTSFFRAAFYHIGSLALGSFLIALLQWLRAVLEYLSTKLKKSDNPIAKFFIKCLCCCFWLLETFLRFLNRNAFIMIAIYGQSFCSASRSALSLLSRNVIRLIVVDKVTDFILFIGKLVVVGAVVALYLYLRGGLVWSPECLSSMGVSGLAYTYLEGTLFGGNKLLNELNPPNLHYAFVPLCIIILASYLVATLFSSVFEMGVDTIFLCFLEDLERNDGSAERPYYMSKNLMEILGKRNVPRKATGDKADI</sequence>
<dbReference type="Proteomes" id="UP000050795">
    <property type="component" value="Unassembled WGS sequence"/>
</dbReference>
<evidence type="ECO:0000256" key="3">
    <source>
        <dbReference type="ARBA" id="ARBA00022692"/>
    </source>
</evidence>
<feature type="transmembrane region" description="Helical" evidence="7">
    <location>
        <begin position="605"/>
        <end position="627"/>
    </location>
</feature>
<feature type="transmembrane region" description="Helical" evidence="7">
    <location>
        <begin position="372"/>
        <end position="392"/>
    </location>
</feature>